<proteinExistence type="predicted"/>
<evidence type="ECO:0000256" key="5">
    <source>
        <dbReference type="SAM" id="SignalP"/>
    </source>
</evidence>
<reference evidence="6" key="1">
    <citation type="submission" date="2022-05" db="EMBL/GenBank/DDBJ databases">
        <title>An RpoN-dependent PEP-CTERM gene is involved in floc formation of an Aquincola tertiaricarbonis strain.</title>
        <authorList>
            <person name="Qiu D."/>
            <person name="Xia M."/>
        </authorList>
    </citation>
    <scope>NUCLEOTIDE SEQUENCE</scope>
    <source>
        <strain evidence="6">RN12</strain>
    </source>
</reference>
<keyword evidence="1" id="KW-0813">Transport</keyword>
<organism evidence="6 7">
    <name type="scientific">Aquincola tertiaricarbonis</name>
    <dbReference type="NCBI Taxonomy" id="391953"/>
    <lineage>
        <taxon>Bacteria</taxon>
        <taxon>Pseudomonadati</taxon>
        <taxon>Pseudomonadota</taxon>
        <taxon>Betaproteobacteria</taxon>
        <taxon>Burkholderiales</taxon>
        <taxon>Sphaerotilaceae</taxon>
        <taxon>Aquincola</taxon>
    </lineage>
</organism>
<dbReference type="EMBL" id="CP097635">
    <property type="protein sequence ID" value="URI06792.1"/>
    <property type="molecule type" value="Genomic_DNA"/>
</dbReference>
<dbReference type="CDD" id="cd00454">
    <property type="entry name" value="TrHb1_N"/>
    <property type="match status" value="1"/>
</dbReference>
<dbReference type="RefSeq" id="WP_250195055.1">
    <property type="nucleotide sequence ID" value="NZ_CP097635.1"/>
</dbReference>
<name>A0ABY4S4J6_AQUTE</name>
<evidence type="ECO:0000256" key="4">
    <source>
        <dbReference type="ARBA" id="ARBA00023004"/>
    </source>
</evidence>
<accession>A0ABY4S4J6</accession>
<feature type="signal peptide" evidence="5">
    <location>
        <begin position="1"/>
        <end position="33"/>
    </location>
</feature>
<sequence>MRTAIAMTKTFCGRAATLPLLLALAGLAPLAQAQPAPAAEPLVPVFAPDPALLADFGGVEGVRKLSSLFVDNMRADPRIGHYFEKTKLSELKKQLGDQLCQVLAGPCVYEGDTMKASHADLKISKADSLAQVEVLQATMDSLGIPFGSQNRLLARLAPMYRQIITR</sequence>
<feature type="chain" id="PRO_5045503982" evidence="5">
    <location>
        <begin position="34"/>
        <end position="166"/>
    </location>
</feature>
<protein>
    <submittedName>
        <fullName evidence="6">Group 1 truncated hemoglobin</fullName>
    </submittedName>
</protein>
<dbReference type="SUPFAM" id="SSF46458">
    <property type="entry name" value="Globin-like"/>
    <property type="match status" value="1"/>
</dbReference>
<dbReference type="InterPro" id="IPR012292">
    <property type="entry name" value="Globin/Proto"/>
</dbReference>
<keyword evidence="5" id="KW-0732">Signal</keyword>
<dbReference type="InterPro" id="IPR009050">
    <property type="entry name" value="Globin-like_sf"/>
</dbReference>
<evidence type="ECO:0000256" key="1">
    <source>
        <dbReference type="ARBA" id="ARBA00022448"/>
    </source>
</evidence>
<keyword evidence="4" id="KW-0408">Iron</keyword>
<dbReference type="Proteomes" id="UP001056201">
    <property type="component" value="Chromosome 1"/>
</dbReference>
<keyword evidence="7" id="KW-1185">Reference proteome</keyword>
<evidence type="ECO:0000313" key="7">
    <source>
        <dbReference type="Proteomes" id="UP001056201"/>
    </source>
</evidence>
<dbReference type="Pfam" id="PF01152">
    <property type="entry name" value="Bac_globin"/>
    <property type="match status" value="1"/>
</dbReference>
<dbReference type="Gene3D" id="1.10.490.10">
    <property type="entry name" value="Globins"/>
    <property type="match status" value="1"/>
</dbReference>
<keyword evidence="3" id="KW-0479">Metal-binding</keyword>
<gene>
    <name evidence="6" type="ORF">MW290_12905</name>
</gene>
<evidence type="ECO:0000313" key="6">
    <source>
        <dbReference type="EMBL" id="URI06792.1"/>
    </source>
</evidence>
<evidence type="ECO:0000256" key="3">
    <source>
        <dbReference type="ARBA" id="ARBA00022723"/>
    </source>
</evidence>
<dbReference type="InterPro" id="IPR001486">
    <property type="entry name" value="Hemoglobin_trunc"/>
</dbReference>
<evidence type="ECO:0000256" key="2">
    <source>
        <dbReference type="ARBA" id="ARBA00022617"/>
    </source>
</evidence>
<keyword evidence="2" id="KW-0349">Heme</keyword>